<protein>
    <submittedName>
        <fullName evidence="1">Uncharacterized protein</fullName>
    </submittedName>
</protein>
<evidence type="ECO:0000313" key="1">
    <source>
        <dbReference type="EMBL" id="GFC63042.1"/>
    </source>
</evidence>
<sequence length="225" mass="25652">HTRKGLGYAFTRKACFVCGSFSHLIRDCDFYEKRMAKQAELTKIMNKVTGQRENRPVWNIVQRVNHQNKFVPSVLLTKTDKFLVNAARQNYFRQAASTSTASKVNMARPFVNETRPKRIFYKTHSPHKRPFHNTTAQRPTFSYQKVNVFGNKSLSVVGGNGNTAVKASTCCNWRYKRNSWNKVSNYNSGSKFRKSVKDPLGNKAHLVDYQEFKGGSVALEAAMEG</sequence>
<proteinExistence type="predicted"/>
<dbReference type="EMBL" id="BKCJ010996318">
    <property type="protein sequence ID" value="GFC63042.1"/>
    <property type="molecule type" value="Genomic_DNA"/>
</dbReference>
<comment type="caution">
    <text evidence="1">The sequence shown here is derived from an EMBL/GenBank/DDBJ whole genome shotgun (WGS) entry which is preliminary data.</text>
</comment>
<accession>A0A699QDT5</accession>
<reference evidence="1" key="1">
    <citation type="journal article" date="2019" name="Sci. Rep.">
        <title>Draft genome of Tanacetum cinerariifolium, the natural source of mosquito coil.</title>
        <authorList>
            <person name="Yamashiro T."/>
            <person name="Shiraishi A."/>
            <person name="Satake H."/>
            <person name="Nakayama K."/>
        </authorList>
    </citation>
    <scope>NUCLEOTIDE SEQUENCE</scope>
</reference>
<dbReference type="AlphaFoldDB" id="A0A699QDT5"/>
<name>A0A699QDT5_TANCI</name>
<feature type="non-terminal residue" evidence="1">
    <location>
        <position position="1"/>
    </location>
</feature>
<gene>
    <name evidence="1" type="ORF">Tci_835012</name>
</gene>
<organism evidence="1">
    <name type="scientific">Tanacetum cinerariifolium</name>
    <name type="common">Dalmatian daisy</name>
    <name type="synonym">Chrysanthemum cinerariifolium</name>
    <dbReference type="NCBI Taxonomy" id="118510"/>
    <lineage>
        <taxon>Eukaryota</taxon>
        <taxon>Viridiplantae</taxon>
        <taxon>Streptophyta</taxon>
        <taxon>Embryophyta</taxon>
        <taxon>Tracheophyta</taxon>
        <taxon>Spermatophyta</taxon>
        <taxon>Magnoliopsida</taxon>
        <taxon>eudicotyledons</taxon>
        <taxon>Gunneridae</taxon>
        <taxon>Pentapetalae</taxon>
        <taxon>asterids</taxon>
        <taxon>campanulids</taxon>
        <taxon>Asterales</taxon>
        <taxon>Asteraceae</taxon>
        <taxon>Asteroideae</taxon>
        <taxon>Anthemideae</taxon>
        <taxon>Anthemidinae</taxon>
        <taxon>Tanacetum</taxon>
    </lineage>
</organism>